<organism evidence="2 3">
    <name type="scientific">Porphyromonas miyakawae</name>
    <dbReference type="NCBI Taxonomy" id="3137470"/>
    <lineage>
        <taxon>Bacteria</taxon>
        <taxon>Pseudomonadati</taxon>
        <taxon>Bacteroidota</taxon>
        <taxon>Bacteroidia</taxon>
        <taxon>Bacteroidales</taxon>
        <taxon>Porphyromonadaceae</taxon>
        <taxon>Porphyromonas</taxon>
    </lineage>
</organism>
<accession>A0ABQ0E002</accession>
<dbReference type="EMBL" id="BAAFSF010000001">
    <property type="protein sequence ID" value="GAB1251044.1"/>
    <property type="molecule type" value="Genomic_DNA"/>
</dbReference>
<evidence type="ECO:0000313" key="2">
    <source>
        <dbReference type="EMBL" id="GAB1251044.1"/>
    </source>
</evidence>
<dbReference type="InterPro" id="IPR019734">
    <property type="entry name" value="TPR_rpt"/>
</dbReference>
<keyword evidence="3" id="KW-1185">Reference proteome</keyword>
<dbReference type="SMART" id="SM00028">
    <property type="entry name" value="TPR"/>
    <property type="match status" value="2"/>
</dbReference>
<name>A0ABQ0E002_9PORP</name>
<dbReference type="Proteomes" id="UP001628220">
    <property type="component" value="Unassembled WGS sequence"/>
</dbReference>
<gene>
    <name evidence="2" type="ORF">Tsumi_01480</name>
</gene>
<dbReference type="RefSeq" id="WP_411914860.1">
    <property type="nucleotide sequence ID" value="NZ_BAAFSF010000001.1"/>
</dbReference>
<sequence length="456" mass="51181">MKIRNLLLGALLLSPVGFLHAQTGVTDGSPFGHGEDSIRCRENISLLTSYAKSDNYKDARLFWEKAYKECPGASKNIYIYGVKILTWELENAASAQEKAAKLDELLALYDKRAEYFGDDAKYGRDWILSQKISDYMRYVAPEKLDYDLIYKWTSSVVSAESQKKIDPQVVYFHVFSSLNKAIGHPEWHEKYINDYMAGNDHLEQSIELSKSAGDTTTMEFVQTLKDQLDGLFAQSGLADCKMLADIYGKNLEANKTNQAYLQAMLDMFRISDCEDSPLYFKASKYMFAIRPTAASAVGLAREALSNKRISEATDYLNKAISLTQDHKLKAQCYYTLATIQMNARSYSQARALCNKAMAENPNMGAPLILIAQMYASSASSIYPDDPVKQRCVFYLVMDKLERARSVDSSVAGKAGQLIATYRRSLPSSSDIFMHPELDKGKTFHVGGWIGESTVIR</sequence>
<reference evidence="2 3" key="1">
    <citation type="journal article" date="2025" name="Int. J. Syst. Evol. Microbiol.">
        <title>Desulfovibrio falkowii sp. nov., Porphyromonas miyakawae sp. nov., Mediterraneibacter flintii sp. nov. and Owariibacterium komagatae gen. nov., sp. nov., isolated from human faeces.</title>
        <authorList>
            <person name="Hamaguchi T."/>
            <person name="Ohara M."/>
            <person name="Hisatomi A."/>
            <person name="Sekiguchi K."/>
            <person name="Takeda J.I."/>
            <person name="Ueyama J."/>
            <person name="Ito M."/>
            <person name="Nishiwaki H."/>
            <person name="Ogi T."/>
            <person name="Hirayama M."/>
            <person name="Ohkuma M."/>
            <person name="Sakamoto M."/>
            <person name="Ohno K."/>
        </authorList>
    </citation>
    <scope>NUCLEOTIDE SEQUENCE [LARGE SCALE GENOMIC DNA]</scope>
    <source>
        <strain evidence="2 3">13CB11C</strain>
    </source>
</reference>
<evidence type="ECO:0000313" key="3">
    <source>
        <dbReference type="Proteomes" id="UP001628220"/>
    </source>
</evidence>
<protein>
    <recommendedName>
        <fullName evidence="4">Tetratricopeptide repeat protein</fullName>
    </recommendedName>
</protein>
<dbReference type="SUPFAM" id="SSF48452">
    <property type="entry name" value="TPR-like"/>
    <property type="match status" value="2"/>
</dbReference>
<evidence type="ECO:0000256" key="1">
    <source>
        <dbReference type="SAM" id="SignalP"/>
    </source>
</evidence>
<evidence type="ECO:0008006" key="4">
    <source>
        <dbReference type="Google" id="ProtNLM"/>
    </source>
</evidence>
<comment type="caution">
    <text evidence="2">The sequence shown here is derived from an EMBL/GenBank/DDBJ whole genome shotgun (WGS) entry which is preliminary data.</text>
</comment>
<dbReference type="Gene3D" id="1.25.40.10">
    <property type="entry name" value="Tetratricopeptide repeat domain"/>
    <property type="match status" value="1"/>
</dbReference>
<proteinExistence type="predicted"/>
<feature type="signal peptide" evidence="1">
    <location>
        <begin position="1"/>
        <end position="21"/>
    </location>
</feature>
<keyword evidence="1" id="KW-0732">Signal</keyword>
<feature type="chain" id="PRO_5045157498" description="Tetratricopeptide repeat protein" evidence="1">
    <location>
        <begin position="22"/>
        <end position="456"/>
    </location>
</feature>
<dbReference type="InterPro" id="IPR011990">
    <property type="entry name" value="TPR-like_helical_dom_sf"/>
</dbReference>